<dbReference type="InterPro" id="IPR011990">
    <property type="entry name" value="TPR-like_helical_dom_sf"/>
</dbReference>
<keyword evidence="7" id="KW-1185">Reference proteome</keyword>
<dbReference type="SUPFAM" id="SSF46894">
    <property type="entry name" value="C-terminal effector domain of the bipartite response regulators"/>
    <property type="match status" value="1"/>
</dbReference>
<evidence type="ECO:0000256" key="4">
    <source>
        <dbReference type="SAM" id="MobiDB-lite"/>
    </source>
</evidence>
<protein>
    <submittedName>
        <fullName evidence="6">Putative ATPase/DNA-binding SARP family transcriptional activator</fullName>
    </submittedName>
</protein>
<evidence type="ECO:0000259" key="5">
    <source>
        <dbReference type="PROSITE" id="PS51755"/>
    </source>
</evidence>
<feature type="compositionally biased region" description="Basic and acidic residues" evidence="4">
    <location>
        <begin position="618"/>
        <end position="628"/>
    </location>
</feature>
<dbReference type="EMBL" id="JACHDO010000001">
    <property type="protein sequence ID" value="MBB5490932.1"/>
    <property type="molecule type" value="Genomic_DNA"/>
</dbReference>
<accession>A0A840W4D8</accession>
<dbReference type="PANTHER" id="PTHR47691">
    <property type="entry name" value="REGULATOR-RELATED"/>
    <property type="match status" value="1"/>
</dbReference>
<gene>
    <name evidence="6" type="ORF">HNR07_002069</name>
</gene>
<dbReference type="GO" id="GO:0006355">
    <property type="term" value="P:regulation of DNA-templated transcription"/>
    <property type="evidence" value="ECO:0007669"/>
    <property type="project" value="InterPro"/>
</dbReference>
<dbReference type="InterPro" id="IPR058852">
    <property type="entry name" value="HTH_77"/>
</dbReference>
<keyword evidence="2 3" id="KW-0238">DNA-binding</keyword>
<dbReference type="GO" id="GO:0000160">
    <property type="term" value="P:phosphorelay signal transduction system"/>
    <property type="evidence" value="ECO:0007669"/>
    <property type="project" value="InterPro"/>
</dbReference>
<feature type="domain" description="OmpR/PhoB-type" evidence="5">
    <location>
        <begin position="1"/>
        <end position="96"/>
    </location>
</feature>
<dbReference type="Gene3D" id="3.40.50.300">
    <property type="entry name" value="P-loop containing nucleotide triphosphate hydrolases"/>
    <property type="match status" value="1"/>
</dbReference>
<organism evidence="6 7">
    <name type="scientific">Nocardiopsis metallicus</name>
    <dbReference type="NCBI Taxonomy" id="179819"/>
    <lineage>
        <taxon>Bacteria</taxon>
        <taxon>Bacillati</taxon>
        <taxon>Actinomycetota</taxon>
        <taxon>Actinomycetes</taxon>
        <taxon>Streptosporangiales</taxon>
        <taxon>Nocardiopsidaceae</taxon>
        <taxon>Nocardiopsis</taxon>
    </lineage>
</organism>
<comment type="caution">
    <text evidence="6">The sequence shown here is derived from an EMBL/GenBank/DDBJ whole genome shotgun (WGS) entry which is preliminary data.</text>
</comment>
<name>A0A840W4D8_9ACTN</name>
<evidence type="ECO:0000256" key="2">
    <source>
        <dbReference type="ARBA" id="ARBA00023125"/>
    </source>
</evidence>
<dbReference type="Pfam" id="PF00486">
    <property type="entry name" value="Trans_reg_C"/>
    <property type="match status" value="1"/>
</dbReference>
<evidence type="ECO:0000313" key="6">
    <source>
        <dbReference type="EMBL" id="MBB5490932.1"/>
    </source>
</evidence>
<dbReference type="Gene3D" id="1.25.40.10">
    <property type="entry name" value="Tetratricopeptide repeat domain"/>
    <property type="match status" value="2"/>
</dbReference>
<evidence type="ECO:0000256" key="1">
    <source>
        <dbReference type="ARBA" id="ARBA00005820"/>
    </source>
</evidence>
<dbReference type="CDD" id="cd15831">
    <property type="entry name" value="BTAD"/>
    <property type="match status" value="1"/>
</dbReference>
<dbReference type="Proteomes" id="UP000579647">
    <property type="component" value="Unassembled WGS sequence"/>
</dbReference>
<dbReference type="InterPro" id="IPR001867">
    <property type="entry name" value="OmpR/PhoB-type_DNA-bd"/>
</dbReference>
<evidence type="ECO:0000256" key="3">
    <source>
        <dbReference type="PROSITE-ProRule" id="PRU01091"/>
    </source>
</evidence>
<dbReference type="AlphaFoldDB" id="A0A840W4D8"/>
<dbReference type="Pfam" id="PF03704">
    <property type="entry name" value="BTAD"/>
    <property type="match status" value="1"/>
</dbReference>
<dbReference type="Gene3D" id="1.10.10.10">
    <property type="entry name" value="Winged helix-like DNA-binding domain superfamily/Winged helix DNA-binding domain"/>
    <property type="match status" value="1"/>
</dbReference>
<dbReference type="InterPro" id="IPR036388">
    <property type="entry name" value="WH-like_DNA-bd_sf"/>
</dbReference>
<dbReference type="RefSeq" id="WP_184364554.1">
    <property type="nucleotide sequence ID" value="NZ_BAAAKM010000009.1"/>
</dbReference>
<comment type="similarity">
    <text evidence="1">Belongs to the AfsR/DnrI/RedD regulatory family.</text>
</comment>
<dbReference type="PANTHER" id="PTHR47691:SF3">
    <property type="entry name" value="HTH-TYPE TRANSCRIPTIONAL REGULATOR RV0890C-RELATED"/>
    <property type="match status" value="1"/>
</dbReference>
<dbReference type="InterPro" id="IPR016032">
    <property type="entry name" value="Sig_transdc_resp-reg_C-effctor"/>
</dbReference>
<evidence type="ECO:0000313" key="7">
    <source>
        <dbReference type="Proteomes" id="UP000579647"/>
    </source>
</evidence>
<proteinExistence type="inferred from homology"/>
<dbReference type="PROSITE" id="PS51755">
    <property type="entry name" value="OMPR_PHOB"/>
    <property type="match status" value="1"/>
</dbReference>
<feature type="DNA-binding region" description="OmpR/PhoB-type" evidence="3">
    <location>
        <begin position="1"/>
        <end position="96"/>
    </location>
</feature>
<dbReference type="Pfam" id="PF25872">
    <property type="entry name" value="HTH_77"/>
    <property type="match status" value="1"/>
</dbReference>
<dbReference type="SMART" id="SM01043">
    <property type="entry name" value="BTAD"/>
    <property type="match status" value="1"/>
</dbReference>
<dbReference type="SUPFAM" id="SSF52540">
    <property type="entry name" value="P-loop containing nucleoside triphosphate hydrolases"/>
    <property type="match status" value="1"/>
</dbReference>
<dbReference type="PRINTS" id="PR00364">
    <property type="entry name" value="DISEASERSIST"/>
</dbReference>
<dbReference type="SUPFAM" id="SSF48452">
    <property type="entry name" value="TPR-like"/>
    <property type="match status" value="3"/>
</dbReference>
<dbReference type="InterPro" id="IPR027417">
    <property type="entry name" value="P-loop_NTPase"/>
</dbReference>
<dbReference type="SMART" id="SM00862">
    <property type="entry name" value="Trans_reg_C"/>
    <property type="match status" value="1"/>
</dbReference>
<dbReference type="GO" id="GO:0003677">
    <property type="term" value="F:DNA binding"/>
    <property type="evidence" value="ECO:0007669"/>
    <property type="project" value="UniProtKB-UniRule"/>
</dbReference>
<feature type="region of interest" description="Disordered" evidence="4">
    <location>
        <begin position="618"/>
        <end position="639"/>
    </location>
</feature>
<feature type="region of interest" description="Disordered" evidence="4">
    <location>
        <begin position="414"/>
        <end position="436"/>
    </location>
</feature>
<sequence length="1092" mass="117397">MRFGVLGPVAVWTEPGERVTVPGRKVRALLASLILAEGRPVSPSRLIEDIWEGSPPENPSAALHAKVSQLRRALEQAETGARELVALRDAGYLLAVRREGVDAWRFLDLVNEARGQDAPAARAKVLTRALDLWRGPAYADFEDESVIRASASRLDEERVEALEARAEALVEAGEHARVIGELEELVVRYPLRERLRAAQMTALYHAGRRSEALDSYARLRSRLAEEFGLEPGERLRDLQGSILRGDLFPAHAPGPKPSRTPRALSRALTRLVGRDGLLDDLRRLLVGHRLITLVGPGGVGKTRLALEVAALEADAGRDVVYVELADLATSAEPSDTGPLVAKLALALDLRKGTGPVTAEEAVVAALAGRDVLLVVDNGEHVVEPLAALLGGLLGYVPEARVLLTSREPLALPPERRYQVPPLDLPDPEAAPDPDSAARSPAVRLFVERAAAACHGFTLDWSNAADVVALCRRLDGLPLALELAASRVCSLGVAEVLERLDGRFHLLDSARAVSGRRRRTLRAVIDWSWDLLGDDERAVLRRLSVFSGGCDLASAEAVCSGGGVRTEAVAGALARLVDRSLVTSVRPDGGAGVRGTRRFGLLETISAYAAERLDESGEREPVSRRHWEHQTSLVRRTAPQLRGSGQREALARLDAESSNFRVALESALRMKEAGAAWELAEPLTWYWMLRGRMAEGRDLLHRLSDQAAALPPAPRDDVDGCWLGLALLDGAGADTDGRVGQIVGRLLVAEPACSYRTLWFLAHALLSTGGDTAGEPLAERALVGARESGDRWTEAAASCVLAGQALSRGDLAAARGCGEQGRQLFSELGDDWGVGHASFVLASLSEAAGDYDRARELHRDSARRARNLGMWPEEADAVTGLARLDLLEKDYAGAREHHERAVRLAVDCGYKVGELFARIGLGLGARREGEYEQAREHLDEVLAWNRRSEVDTDVVDSLLLVELGLVAEVQGRVGDGLRLQEQGYAAAARVGDPRALALSLEGIASAMAAKGRHTVSARLLGAAHATRESVGAPLPDAENGDVRRVEGVLRRELGDASFEVVFAEGRGLEPGQAFALACPGRSAHQRRSGSVST</sequence>
<reference evidence="6 7" key="1">
    <citation type="submission" date="2020-08" db="EMBL/GenBank/DDBJ databases">
        <title>Sequencing the genomes of 1000 actinobacteria strains.</title>
        <authorList>
            <person name="Klenk H.-P."/>
        </authorList>
    </citation>
    <scope>NUCLEOTIDE SEQUENCE [LARGE SCALE GENOMIC DNA]</scope>
    <source>
        <strain evidence="6 7">DSM 44598</strain>
    </source>
</reference>
<dbReference type="InterPro" id="IPR005158">
    <property type="entry name" value="BTAD"/>
</dbReference>